<evidence type="ECO:0000256" key="1">
    <source>
        <dbReference type="SAM" id="MobiDB-lite"/>
    </source>
</evidence>
<dbReference type="RefSeq" id="WP_130293269.1">
    <property type="nucleotide sequence ID" value="NZ_SHKL01000001.1"/>
</dbReference>
<sequence>MVTAQRSVHGAGRADEAGPVRPPAGAADAAARVGVEFGTFLPAEVIDEVIRECHRELDAPSADVSREVLERRTRQRLIERVRAGGAGTRSSGAPEG</sequence>
<name>A0A4V2FRK8_PSEST</name>
<dbReference type="Proteomes" id="UP000291591">
    <property type="component" value="Unassembled WGS sequence"/>
</dbReference>
<organism evidence="2 3">
    <name type="scientific">Pseudonocardia sediminis</name>
    <dbReference type="NCBI Taxonomy" id="1397368"/>
    <lineage>
        <taxon>Bacteria</taxon>
        <taxon>Bacillati</taxon>
        <taxon>Actinomycetota</taxon>
        <taxon>Actinomycetes</taxon>
        <taxon>Pseudonocardiales</taxon>
        <taxon>Pseudonocardiaceae</taxon>
        <taxon>Pseudonocardia</taxon>
    </lineage>
</organism>
<proteinExistence type="predicted"/>
<reference evidence="2 3" key="1">
    <citation type="submission" date="2019-02" db="EMBL/GenBank/DDBJ databases">
        <title>Sequencing the genomes of 1000 actinobacteria strains.</title>
        <authorList>
            <person name="Klenk H.-P."/>
        </authorList>
    </citation>
    <scope>NUCLEOTIDE SEQUENCE [LARGE SCALE GENOMIC DNA]</scope>
    <source>
        <strain evidence="2 3">DSM 45779</strain>
    </source>
</reference>
<dbReference type="AlphaFoldDB" id="A0A4V2FRK8"/>
<accession>A0A4V2FRK8</accession>
<evidence type="ECO:0000313" key="3">
    <source>
        <dbReference type="Proteomes" id="UP000291591"/>
    </source>
</evidence>
<keyword evidence="3" id="KW-1185">Reference proteome</keyword>
<protein>
    <submittedName>
        <fullName evidence="2">Uncharacterized protein</fullName>
    </submittedName>
</protein>
<evidence type="ECO:0000313" key="2">
    <source>
        <dbReference type="EMBL" id="RZT89020.1"/>
    </source>
</evidence>
<comment type="caution">
    <text evidence="2">The sequence shown here is derived from an EMBL/GenBank/DDBJ whole genome shotgun (WGS) entry which is preliminary data.</text>
</comment>
<feature type="region of interest" description="Disordered" evidence="1">
    <location>
        <begin position="1"/>
        <end position="29"/>
    </location>
</feature>
<gene>
    <name evidence="2" type="ORF">EV383_5974</name>
</gene>
<dbReference type="EMBL" id="SHKL01000001">
    <property type="protein sequence ID" value="RZT89020.1"/>
    <property type="molecule type" value="Genomic_DNA"/>
</dbReference>
<feature type="compositionally biased region" description="Low complexity" evidence="1">
    <location>
        <begin position="19"/>
        <end position="29"/>
    </location>
</feature>